<keyword evidence="3 6" id="KW-0812">Transmembrane</keyword>
<evidence type="ECO:0000256" key="4">
    <source>
        <dbReference type="ARBA" id="ARBA00022989"/>
    </source>
</evidence>
<evidence type="ECO:0000313" key="9">
    <source>
        <dbReference type="Proteomes" id="UP000578819"/>
    </source>
</evidence>
<proteinExistence type="predicted"/>
<evidence type="ECO:0000256" key="3">
    <source>
        <dbReference type="ARBA" id="ARBA00022692"/>
    </source>
</evidence>
<feature type="transmembrane region" description="Helical" evidence="6">
    <location>
        <begin position="36"/>
        <end position="59"/>
    </location>
</feature>
<evidence type="ECO:0000256" key="2">
    <source>
        <dbReference type="ARBA" id="ARBA00022475"/>
    </source>
</evidence>
<reference evidence="8 9" key="1">
    <citation type="submission" date="2020-08" db="EMBL/GenBank/DDBJ databases">
        <title>Sequencing the genomes of 1000 actinobacteria strains.</title>
        <authorList>
            <person name="Klenk H.-P."/>
        </authorList>
    </citation>
    <scope>NUCLEOTIDE SEQUENCE [LARGE SCALE GENOMIC DNA]</scope>
    <source>
        <strain evidence="8 9">DSM 45886</strain>
    </source>
</reference>
<feature type="transmembrane region" description="Helical" evidence="6">
    <location>
        <begin position="207"/>
        <end position="231"/>
    </location>
</feature>
<feature type="domain" description="ABC3 transporter permease C-terminal" evidence="7">
    <location>
        <begin position="673"/>
        <end position="776"/>
    </location>
</feature>
<dbReference type="EMBL" id="JACHJW010000001">
    <property type="protein sequence ID" value="MBB4961630.1"/>
    <property type="molecule type" value="Genomic_DNA"/>
</dbReference>
<dbReference type="RefSeq" id="WP_221449197.1">
    <property type="nucleotide sequence ID" value="NZ_JACHJW010000001.1"/>
</dbReference>
<feature type="transmembrane region" description="Helical" evidence="6">
    <location>
        <begin position="724"/>
        <end position="745"/>
    </location>
</feature>
<feature type="transmembrane region" description="Helical" evidence="6">
    <location>
        <begin position="263"/>
        <end position="285"/>
    </location>
</feature>
<feature type="transmembrane region" description="Helical" evidence="6">
    <location>
        <begin position="668"/>
        <end position="686"/>
    </location>
</feature>
<sequence>MTRATGPAGRQPGPVRWARELLLGARMAAVGGRGGLLRTGMAAIGVGLGIAMLLLAASLSTMMDARSERTAARNDLHLSGEQPSASAATLLVAEAGTHYRGRSIRGRVLQPEGPQAPVPPGLTRLPGPNELIVSPKLAELLASPEGALLRPRLSQPVVGVIGDAGLEGPNEYAFYLGSDQLSHGGAVLRIDRFGEFDAGPDEGLDPVLLLLVVIAFVVLLLPVAVFIATAIRFGGAQRDRRLAALRLVGADGGMARRIAAGEALFLSALGLAAGVAFFLVGRQFIELVTLEGLSVFTESVRPDPVLATVILLAVPAASVGVTLLTLRRIVIEPLGVVRKSGGATRRLWWRLLLPVVGTGLLIPLLGGIDQTGDTFDQTQVVVGVLLLLVGVTALLPWLVEKVVHRLPNGNLPWQLAVRRLQLDSGTSTRMVNGIAVAVAGGIALQMLFAGVAENYTQSTGQDLTRAQAVTYLDGVDQDTARKNAQRFTALSGVTPVASLAHTNLRPANATPIPDQDPPTSLLLIGDCPSLAEVVTVDRCTDGDVFVVPPEQPEFTGEPLPPAPGQRVEIFSHYDSTYQSWTVPADARSATSRPDPAGRLLAGILATPGAVEATRLPKLDLMVFLRLDPDVPDAVELVRNAAGDVSPLTRVSILLESEATNRFADIQRGLYVGVVATLSLLAMSLLVNTLEQLRERRRLLAVLVAFGTRRTTLSWSILWQAAIPVVLGLALAIGIGTALGAVLLKMTNEQVRLDWSSILGMSGLALSVVLLVTALSLPALWRLLKPGGLRTE</sequence>
<feature type="transmembrane region" description="Helical" evidence="6">
    <location>
        <begin position="757"/>
        <end position="780"/>
    </location>
</feature>
<evidence type="ECO:0000256" key="5">
    <source>
        <dbReference type="ARBA" id="ARBA00023136"/>
    </source>
</evidence>
<dbReference type="InterPro" id="IPR038766">
    <property type="entry name" value="Membrane_comp_ABC_pdt"/>
</dbReference>
<dbReference type="GO" id="GO:0005886">
    <property type="term" value="C:plasma membrane"/>
    <property type="evidence" value="ECO:0007669"/>
    <property type="project" value="UniProtKB-SubCell"/>
</dbReference>
<protein>
    <recommendedName>
        <fullName evidence="7">ABC3 transporter permease C-terminal domain-containing protein</fullName>
    </recommendedName>
</protein>
<evidence type="ECO:0000256" key="6">
    <source>
        <dbReference type="SAM" id="Phobius"/>
    </source>
</evidence>
<comment type="caution">
    <text evidence="8">The sequence shown here is derived from an EMBL/GenBank/DDBJ whole genome shotgun (WGS) entry which is preliminary data.</text>
</comment>
<evidence type="ECO:0000313" key="8">
    <source>
        <dbReference type="EMBL" id="MBB4961630.1"/>
    </source>
</evidence>
<keyword evidence="5 6" id="KW-0472">Membrane</keyword>
<accession>A0A7W7SVA3</accession>
<dbReference type="AlphaFoldDB" id="A0A7W7SVA3"/>
<keyword evidence="4 6" id="KW-1133">Transmembrane helix</keyword>
<feature type="domain" description="ABC3 transporter permease C-terminal" evidence="7">
    <location>
        <begin position="214"/>
        <end position="330"/>
    </location>
</feature>
<organism evidence="8 9">
    <name type="scientific">Micromonospora polyrhachis</name>
    <dbReference type="NCBI Taxonomy" id="1282883"/>
    <lineage>
        <taxon>Bacteria</taxon>
        <taxon>Bacillati</taxon>
        <taxon>Actinomycetota</taxon>
        <taxon>Actinomycetes</taxon>
        <taxon>Micromonosporales</taxon>
        <taxon>Micromonosporaceae</taxon>
        <taxon>Micromonospora</taxon>
    </lineage>
</organism>
<feature type="transmembrane region" description="Helical" evidence="6">
    <location>
        <begin position="380"/>
        <end position="399"/>
    </location>
</feature>
<dbReference type="PANTHER" id="PTHR30287">
    <property type="entry name" value="MEMBRANE COMPONENT OF PREDICTED ABC SUPERFAMILY METABOLITE UPTAKE TRANSPORTER"/>
    <property type="match status" value="1"/>
</dbReference>
<keyword evidence="9" id="KW-1185">Reference proteome</keyword>
<feature type="transmembrane region" description="Helical" evidence="6">
    <location>
        <begin position="305"/>
        <end position="326"/>
    </location>
</feature>
<keyword evidence="2" id="KW-1003">Cell membrane</keyword>
<evidence type="ECO:0000259" key="7">
    <source>
        <dbReference type="Pfam" id="PF02687"/>
    </source>
</evidence>
<comment type="subcellular location">
    <subcellularLocation>
        <location evidence="1">Cell membrane</location>
        <topology evidence="1">Multi-pass membrane protein</topology>
    </subcellularLocation>
</comment>
<dbReference type="PANTHER" id="PTHR30287:SF1">
    <property type="entry name" value="INNER MEMBRANE PROTEIN"/>
    <property type="match status" value="1"/>
</dbReference>
<evidence type="ECO:0000256" key="1">
    <source>
        <dbReference type="ARBA" id="ARBA00004651"/>
    </source>
</evidence>
<feature type="transmembrane region" description="Helical" evidence="6">
    <location>
        <begin position="347"/>
        <end position="368"/>
    </location>
</feature>
<dbReference type="Pfam" id="PF02687">
    <property type="entry name" value="FtsX"/>
    <property type="match status" value="2"/>
</dbReference>
<gene>
    <name evidence="8" type="ORF">FHR38_005363</name>
</gene>
<name>A0A7W7SVA3_9ACTN</name>
<dbReference type="InterPro" id="IPR003838">
    <property type="entry name" value="ABC3_permease_C"/>
</dbReference>
<dbReference type="Proteomes" id="UP000578819">
    <property type="component" value="Unassembled WGS sequence"/>
</dbReference>